<dbReference type="OrthoDB" id="1858881at2759"/>
<feature type="compositionally biased region" description="Basic residues" evidence="1">
    <location>
        <begin position="36"/>
        <end position="46"/>
    </location>
</feature>
<keyword evidence="3" id="KW-1185">Reference proteome</keyword>
<dbReference type="STRING" id="218851.A0A2G5CD46"/>
<sequence>MGSLMAGWASPSQDQKTVTLERNKSLTKEEIKNFHRWKKASKHQHHHHDDKVVRPESSLNSPQFIFQWSRCFVDVEKACRTCDWWTQSNWAFLNEPPQETLKSASNYAAQFHVAQFPANKCASAN</sequence>
<dbReference type="PANTHER" id="PTHR33872:SF2">
    <property type="entry name" value="DNA POLYMERASE EPSILON CATALYTIC SUBUNIT A"/>
    <property type="match status" value="1"/>
</dbReference>
<proteinExistence type="predicted"/>
<dbReference type="AlphaFoldDB" id="A0A2G5CD46"/>
<dbReference type="InParanoid" id="A0A2G5CD46"/>
<dbReference type="FunCoup" id="A0A2G5CD46">
    <property type="interactions" value="250"/>
</dbReference>
<dbReference type="Proteomes" id="UP000230069">
    <property type="component" value="Unassembled WGS sequence"/>
</dbReference>
<organism evidence="2 3">
    <name type="scientific">Aquilegia coerulea</name>
    <name type="common">Rocky mountain columbine</name>
    <dbReference type="NCBI Taxonomy" id="218851"/>
    <lineage>
        <taxon>Eukaryota</taxon>
        <taxon>Viridiplantae</taxon>
        <taxon>Streptophyta</taxon>
        <taxon>Embryophyta</taxon>
        <taxon>Tracheophyta</taxon>
        <taxon>Spermatophyta</taxon>
        <taxon>Magnoliopsida</taxon>
        <taxon>Ranunculales</taxon>
        <taxon>Ranunculaceae</taxon>
        <taxon>Thalictroideae</taxon>
        <taxon>Aquilegia</taxon>
    </lineage>
</organism>
<evidence type="ECO:0000313" key="3">
    <source>
        <dbReference type="Proteomes" id="UP000230069"/>
    </source>
</evidence>
<feature type="region of interest" description="Disordered" evidence="1">
    <location>
        <begin position="1"/>
        <end position="22"/>
    </location>
</feature>
<dbReference type="PANTHER" id="PTHR33872">
    <property type="entry name" value="DNA POLYMERASE EPSILON CATALYTIC SUBUNIT A"/>
    <property type="match status" value="1"/>
</dbReference>
<name>A0A2G5CD46_AQUCA</name>
<evidence type="ECO:0000256" key="1">
    <source>
        <dbReference type="SAM" id="MobiDB-lite"/>
    </source>
</evidence>
<protein>
    <submittedName>
        <fullName evidence="2">Uncharacterized protein</fullName>
    </submittedName>
</protein>
<dbReference type="EMBL" id="KZ305078">
    <property type="protein sequence ID" value="PIA29202.1"/>
    <property type="molecule type" value="Genomic_DNA"/>
</dbReference>
<gene>
    <name evidence="2" type="ORF">AQUCO_06100008v1</name>
</gene>
<evidence type="ECO:0000313" key="2">
    <source>
        <dbReference type="EMBL" id="PIA29202.1"/>
    </source>
</evidence>
<reference evidence="2 3" key="1">
    <citation type="submission" date="2017-09" db="EMBL/GenBank/DDBJ databases">
        <title>WGS assembly of Aquilegia coerulea Goldsmith.</title>
        <authorList>
            <person name="Hodges S."/>
            <person name="Kramer E."/>
            <person name="Nordborg M."/>
            <person name="Tomkins J."/>
            <person name="Borevitz J."/>
            <person name="Derieg N."/>
            <person name="Yan J."/>
            <person name="Mihaltcheva S."/>
            <person name="Hayes R.D."/>
            <person name="Rokhsar D."/>
        </authorList>
    </citation>
    <scope>NUCLEOTIDE SEQUENCE [LARGE SCALE GENOMIC DNA]</scope>
    <source>
        <strain evidence="3">cv. Goldsmith</strain>
    </source>
</reference>
<feature type="region of interest" description="Disordered" evidence="1">
    <location>
        <begin position="36"/>
        <end position="56"/>
    </location>
</feature>
<accession>A0A2G5CD46</accession>